<dbReference type="AlphaFoldDB" id="A0A8J7KI28"/>
<organism evidence="10 11">
    <name type="scientific">Faecalibacter rhinopitheci</name>
    <dbReference type="NCBI Taxonomy" id="2779678"/>
    <lineage>
        <taxon>Bacteria</taxon>
        <taxon>Pseudomonadati</taxon>
        <taxon>Bacteroidota</taxon>
        <taxon>Flavobacteriia</taxon>
        <taxon>Flavobacteriales</taxon>
        <taxon>Weeksellaceae</taxon>
        <taxon>Faecalibacter</taxon>
    </lineage>
</organism>
<evidence type="ECO:0000256" key="7">
    <source>
        <dbReference type="SAM" id="SignalP"/>
    </source>
</evidence>
<dbReference type="PROSITE" id="PS00138">
    <property type="entry name" value="SUBTILASE_SER"/>
    <property type="match status" value="1"/>
</dbReference>
<dbReference type="InterPro" id="IPR023828">
    <property type="entry name" value="Peptidase_S8_Ser-AS"/>
</dbReference>
<dbReference type="NCBIfam" id="TIGR04183">
    <property type="entry name" value="Por_Secre_tail"/>
    <property type="match status" value="1"/>
</dbReference>
<dbReference type="Pfam" id="PF18962">
    <property type="entry name" value="Por_Secre_tail"/>
    <property type="match status" value="1"/>
</dbReference>
<feature type="active site" description="Charge relay system" evidence="6">
    <location>
        <position position="397"/>
    </location>
</feature>
<dbReference type="PROSITE" id="PS51892">
    <property type="entry name" value="SUBTILASE"/>
    <property type="match status" value="1"/>
</dbReference>
<dbReference type="InterPro" id="IPR050131">
    <property type="entry name" value="Peptidase_S8_subtilisin-like"/>
</dbReference>
<accession>A0A8J7KI28</accession>
<keyword evidence="3 7" id="KW-0732">Signal</keyword>
<evidence type="ECO:0000256" key="5">
    <source>
        <dbReference type="ARBA" id="ARBA00022825"/>
    </source>
</evidence>
<feature type="active site" description="Charge relay system" evidence="6">
    <location>
        <position position="110"/>
    </location>
</feature>
<dbReference type="SUPFAM" id="SSF52743">
    <property type="entry name" value="Subtilisin-like"/>
    <property type="match status" value="1"/>
</dbReference>
<keyword evidence="11" id="KW-1185">Reference proteome</keyword>
<name>A0A8J7KI28_9FLAO</name>
<evidence type="ECO:0000259" key="8">
    <source>
        <dbReference type="Pfam" id="PF00082"/>
    </source>
</evidence>
<dbReference type="InterPro" id="IPR008979">
    <property type="entry name" value="Galactose-bd-like_sf"/>
</dbReference>
<dbReference type="InterPro" id="IPR036852">
    <property type="entry name" value="Peptidase_S8/S53_dom_sf"/>
</dbReference>
<reference evidence="10" key="1">
    <citation type="submission" date="2020-10" db="EMBL/GenBank/DDBJ databases">
        <authorList>
            <person name="Lu T."/>
            <person name="Wang Q."/>
            <person name="Han X."/>
        </authorList>
    </citation>
    <scope>NUCLEOTIDE SEQUENCE</scope>
    <source>
        <strain evidence="10">WQ 117</strain>
    </source>
</reference>
<keyword evidence="5 6" id="KW-0720">Serine protease</keyword>
<comment type="caution">
    <text evidence="10">The sequence shown here is derived from an EMBL/GenBank/DDBJ whole genome shotgun (WGS) entry which is preliminary data.</text>
</comment>
<feature type="active site" description="Charge relay system" evidence="6">
    <location>
        <position position="145"/>
    </location>
</feature>
<keyword evidence="2 6" id="KW-0645">Protease</keyword>
<evidence type="ECO:0000256" key="6">
    <source>
        <dbReference type="PROSITE-ProRule" id="PRU01240"/>
    </source>
</evidence>
<dbReference type="Gene3D" id="2.60.120.380">
    <property type="match status" value="1"/>
</dbReference>
<dbReference type="InterPro" id="IPR000209">
    <property type="entry name" value="Peptidase_S8/S53_dom"/>
</dbReference>
<feature type="signal peptide" evidence="7">
    <location>
        <begin position="1"/>
        <end position="21"/>
    </location>
</feature>
<evidence type="ECO:0000313" key="10">
    <source>
        <dbReference type="EMBL" id="MBF0597006.1"/>
    </source>
</evidence>
<dbReference type="InterPro" id="IPR026444">
    <property type="entry name" value="Secre_tail"/>
</dbReference>
<evidence type="ECO:0000256" key="3">
    <source>
        <dbReference type="ARBA" id="ARBA00022729"/>
    </source>
</evidence>
<feature type="domain" description="Secretion system C-terminal sorting" evidence="9">
    <location>
        <begin position="624"/>
        <end position="688"/>
    </location>
</feature>
<dbReference type="GO" id="GO:0004252">
    <property type="term" value="F:serine-type endopeptidase activity"/>
    <property type="evidence" value="ECO:0007669"/>
    <property type="project" value="UniProtKB-UniRule"/>
</dbReference>
<protein>
    <submittedName>
        <fullName evidence="10">S8 family peptidase</fullName>
    </submittedName>
</protein>
<dbReference type="Proteomes" id="UP000608754">
    <property type="component" value="Unassembled WGS sequence"/>
</dbReference>
<dbReference type="EMBL" id="JADGIK010000003">
    <property type="protein sequence ID" value="MBF0597006.1"/>
    <property type="molecule type" value="Genomic_DNA"/>
</dbReference>
<feature type="chain" id="PRO_5035192362" evidence="7">
    <location>
        <begin position="22"/>
        <end position="690"/>
    </location>
</feature>
<evidence type="ECO:0000259" key="9">
    <source>
        <dbReference type="Pfam" id="PF18962"/>
    </source>
</evidence>
<dbReference type="RefSeq" id="WP_194182554.1">
    <property type="nucleotide sequence ID" value="NZ_JADGIK010000003.1"/>
</dbReference>
<dbReference type="Pfam" id="PF00082">
    <property type="entry name" value="Peptidase_S8"/>
    <property type="match status" value="1"/>
</dbReference>
<dbReference type="GO" id="GO:0006508">
    <property type="term" value="P:proteolysis"/>
    <property type="evidence" value="ECO:0007669"/>
    <property type="project" value="UniProtKB-KW"/>
</dbReference>
<dbReference type="Gene3D" id="3.40.50.200">
    <property type="entry name" value="Peptidase S8/S53 domain"/>
    <property type="match status" value="1"/>
</dbReference>
<keyword evidence="4 6" id="KW-0378">Hydrolase</keyword>
<dbReference type="PANTHER" id="PTHR43806">
    <property type="entry name" value="PEPTIDASE S8"/>
    <property type="match status" value="1"/>
</dbReference>
<feature type="domain" description="Peptidase S8/S53" evidence="8">
    <location>
        <begin position="103"/>
        <end position="454"/>
    </location>
</feature>
<evidence type="ECO:0000256" key="2">
    <source>
        <dbReference type="ARBA" id="ARBA00022670"/>
    </source>
</evidence>
<dbReference type="SUPFAM" id="SSF49785">
    <property type="entry name" value="Galactose-binding domain-like"/>
    <property type="match status" value="1"/>
</dbReference>
<gene>
    <name evidence="10" type="ORF">IM532_06040</name>
</gene>
<evidence type="ECO:0000256" key="4">
    <source>
        <dbReference type="ARBA" id="ARBA00022801"/>
    </source>
</evidence>
<comment type="similarity">
    <text evidence="1 6">Belongs to the peptidase S8 family.</text>
</comment>
<sequence>MNKKLLPLLLITLINFTTVNAQTKESVKQKFTQETAANQALYNSNNPQLKGIENTKYNASTLAGITDDYIIFYTQDDIRANKASNADMLQNGEVGDISLNGENMVISIFDGGKVFNTHNEFKDLENEGSYRINDLENGAQALSSHATSVSSLIAAQGVANVNYGGGLIANAAKGILPKAFINHAGFATTVNGSVYNKILEFADPISNHSYGVNYGWSQESAQTGTRGAGFYYPVNSSSFTDPLQTYFSAYLGNDTNYDLIVSTDPNLTIVKSSGNYFGTGPSNNPNLPIYRYQSAAAGYVPFNEGEIIPADNCSTDAYCIGTGSLAKNIIVVGAVNLPSQTNDFRVTKTSDIIRSSYSSVGPRKDGAIKPDVVAVGTSVISAGSTAVNSYSAGSGTSYSAPKVTGIIGALNQLKRVLINDASYDLFADESKAYVIHSAMEAGDYDGPDNWFGWGMVDAKAAAELVLSTNNGENIYERNEKVSGTDYEKIVTAKEGEDLKVTITWIDTAARPTSNPTQDTTSKLVNDLDLRIIDLEDGTVHMPWKLDLANVSGAAVKGDNNVDNVEQVLVKNPIAGRKYKIVVSNKGQLVDYDGIEIKQNYVMIATGAGSYLSTNDLVSKNSVSIYPTVTKDVVNVKSTSKIDKIEIVDLTGRVISTSKKDVVNVSSLSSGIYIINITTNEGVTSKKFIKQ</sequence>
<evidence type="ECO:0000313" key="11">
    <source>
        <dbReference type="Proteomes" id="UP000608754"/>
    </source>
</evidence>
<dbReference type="PANTHER" id="PTHR43806:SF67">
    <property type="entry name" value="EGF-LIKE DOMAIN-CONTAINING PROTEIN"/>
    <property type="match status" value="1"/>
</dbReference>
<evidence type="ECO:0000256" key="1">
    <source>
        <dbReference type="ARBA" id="ARBA00011073"/>
    </source>
</evidence>
<proteinExistence type="inferred from homology"/>